<comment type="pathway">
    <text evidence="3">Carbohydrate metabolism; tricarboxylic acid cycle; oxaloacetate from (S)-malate (quinone route): step 1/1.</text>
</comment>
<dbReference type="Gene3D" id="3.50.50.60">
    <property type="entry name" value="FAD/NAD(P)-binding domain"/>
    <property type="match status" value="1"/>
</dbReference>
<keyword evidence="12" id="KW-0472">Membrane</keyword>
<feature type="non-terminal residue" evidence="13">
    <location>
        <position position="411"/>
    </location>
</feature>
<dbReference type="NCBIfam" id="NF003606">
    <property type="entry name" value="PRK05257.2-1"/>
    <property type="match status" value="1"/>
</dbReference>
<evidence type="ECO:0000256" key="9">
    <source>
        <dbReference type="ARBA" id="ARBA00023002"/>
    </source>
</evidence>
<dbReference type="NCBIfam" id="NF003611">
    <property type="entry name" value="PRK05257.3-2"/>
    <property type="match status" value="1"/>
</dbReference>
<evidence type="ECO:0000256" key="11">
    <source>
        <dbReference type="ARBA" id="ARBA00031550"/>
    </source>
</evidence>
<dbReference type="Proteomes" id="UP001248819">
    <property type="component" value="Unassembled WGS sequence"/>
</dbReference>
<keyword evidence="9" id="KW-0560">Oxidoreductase</keyword>
<dbReference type="EMBL" id="JAVRHP010000133">
    <property type="protein sequence ID" value="MDT0651572.1"/>
    <property type="molecule type" value="Genomic_DNA"/>
</dbReference>
<comment type="cofactor">
    <cofactor evidence="2">
        <name>FAD</name>
        <dbReference type="ChEBI" id="CHEBI:57692"/>
    </cofactor>
</comment>
<keyword evidence="7" id="KW-0285">Flavoprotein</keyword>
<feature type="transmembrane region" description="Helical" evidence="12">
    <location>
        <begin position="12"/>
        <end position="32"/>
    </location>
</feature>
<evidence type="ECO:0000313" key="13">
    <source>
        <dbReference type="EMBL" id="MDT0651572.1"/>
    </source>
</evidence>
<dbReference type="PANTHER" id="PTHR43104:SF2">
    <property type="entry name" value="L-2-HYDROXYGLUTARATE DEHYDROGENASE, MITOCHONDRIAL"/>
    <property type="match status" value="1"/>
</dbReference>
<comment type="caution">
    <text evidence="13">The sequence shown here is derived from an EMBL/GenBank/DDBJ whole genome shotgun (WGS) entry which is preliminary data.</text>
</comment>
<dbReference type="PANTHER" id="PTHR43104">
    <property type="entry name" value="L-2-HYDROXYGLUTARATE DEHYDROGENASE, MITOCHONDRIAL"/>
    <property type="match status" value="1"/>
</dbReference>
<dbReference type="SUPFAM" id="SSF51905">
    <property type="entry name" value="FAD/NAD(P)-binding domain"/>
    <property type="match status" value="1"/>
</dbReference>
<evidence type="ECO:0000256" key="12">
    <source>
        <dbReference type="SAM" id="Phobius"/>
    </source>
</evidence>
<comment type="catalytic activity">
    <reaction evidence="1">
        <text>(S)-malate + a quinone = a quinol + oxaloacetate</text>
        <dbReference type="Rhea" id="RHEA:46012"/>
        <dbReference type="ChEBI" id="CHEBI:15589"/>
        <dbReference type="ChEBI" id="CHEBI:16452"/>
        <dbReference type="ChEBI" id="CHEBI:24646"/>
        <dbReference type="ChEBI" id="CHEBI:132124"/>
        <dbReference type="EC" id="1.1.5.4"/>
    </reaction>
</comment>
<evidence type="ECO:0000313" key="14">
    <source>
        <dbReference type="Proteomes" id="UP001248819"/>
    </source>
</evidence>
<reference evidence="13 14" key="1">
    <citation type="submission" date="2023-09" db="EMBL/GenBank/DDBJ databases">
        <authorList>
            <person name="Rey-Velasco X."/>
        </authorList>
    </citation>
    <scope>NUCLEOTIDE SEQUENCE [LARGE SCALE GENOMIC DNA]</scope>
    <source>
        <strain evidence="13 14">F297</strain>
    </source>
</reference>
<evidence type="ECO:0000256" key="3">
    <source>
        <dbReference type="ARBA" id="ARBA00005012"/>
    </source>
</evidence>
<evidence type="ECO:0000256" key="2">
    <source>
        <dbReference type="ARBA" id="ARBA00001974"/>
    </source>
</evidence>
<dbReference type="InterPro" id="IPR036188">
    <property type="entry name" value="FAD/NAD-bd_sf"/>
</dbReference>
<keyword evidence="6" id="KW-0816">Tricarboxylic acid cycle</keyword>
<dbReference type="Pfam" id="PF06039">
    <property type="entry name" value="Mqo"/>
    <property type="match status" value="1"/>
</dbReference>
<dbReference type="EC" id="1.1.5.4" evidence="5"/>
<evidence type="ECO:0000256" key="7">
    <source>
        <dbReference type="ARBA" id="ARBA00022630"/>
    </source>
</evidence>
<keyword evidence="12" id="KW-1133">Transmembrane helix</keyword>
<keyword evidence="8" id="KW-0274">FAD</keyword>
<evidence type="ECO:0000256" key="1">
    <source>
        <dbReference type="ARBA" id="ARBA00001139"/>
    </source>
</evidence>
<dbReference type="InterPro" id="IPR006231">
    <property type="entry name" value="MQO"/>
</dbReference>
<evidence type="ECO:0000256" key="6">
    <source>
        <dbReference type="ARBA" id="ARBA00022532"/>
    </source>
</evidence>
<evidence type="ECO:0000256" key="10">
    <source>
        <dbReference type="ARBA" id="ARBA00030660"/>
    </source>
</evidence>
<dbReference type="HAMAP" id="MF_00212">
    <property type="entry name" value="MQO"/>
    <property type="match status" value="1"/>
</dbReference>
<evidence type="ECO:0000256" key="4">
    <source>
        <dbReference type="ARBA" id="ARBA00006389"/>
    </source>
</evidence>
<evidence type="ECO:0000256" key="8">
    <source>
        <dbReference type="ARBA" id="ARBA00022827"/>
    </source>
</evidence>
<accession>A0ABU3CYX1</accession>
<sequence length="411" mass="47223">MTSKIPSENKYDLICVGGGIMSATLALMTKLLEPKTRILILERLEKVAEESTEAWNNAGTGHSALCELNYTPEKENGDIDVSKAIKIFEQFETTKQFWAHLVEQGLIQTPKNFLRSVPHHSWVRGEDDVKFLKKRYEAMTSWPFFENMKFSEDFETLKKWFPLIMENRSKEEKMAATRMELGTEVNFGKLTERYFNILETKFNVPVLRGHEVLDIDPDERVEWKVEAKNLSTGEKCYYDAEHVFIGAGGGALPLLQKVEIKEKAGYGGFPVSGQWLYCKNREVIEKHHAKVYSKAGPDAPPMSTPHLDTRNIDGKKELLFGPFAGFSTKFLKEGSKLDLPKTINLDNIPSMWGVFWHNLPLTKYLIKQVTMGHKERMEDLRVFIKEAKSEDWDLRIAGQRVQIIKRDKEEG</sequence>
<gene>
    <name evidence="13" type="ORF">RM529_15560</name>
</gene>
<proteinExistence type="inferred from homology"/>
<protein>
    <recommendedName>
        <fullName evidence="5">malate dehydrogenase (quinone)</fullName>
        <ecNumber evidence="5">1.1.5.4</ecNumber>
    </recommendedName>
    <alternativeName>
        <fullName evidence="11">MQO</fullName>
    </alternativeName>
    <alternativeName>
        <fullName evidence="10">Malate dehydrogenase [quinone]</fullName>
    </alternativeName>
</protein>
<evidence type="ECO:0000256" key="5">
    <source>
        <dbReference type="ARBA" id="ARBA00013026"/>
    </source>
</evidence>
<keyword evidence="14" id="KW-1185">Reference proteome</keyword>
<comment type="similarity">
    <text evidence="4">Belongs to the MQO family.</text>
</comment>
<organism evidence="13 14">
    <name type="scientific">Autumnicola edwardsiae</name>
    <dbReference type="NCBI Taxonomy" id="3075594"/>
    <lineage>
        <taxon>Bacteria</taxon>
        <taxon>Pseudomonadati</taxon>
        <taxon>Bacteroidota</taxon>
        <taxon>Flavobacteriia</taxon>
        <taxon>Flavobacteriales</taxon>
        <taxon>Flavobacteriaceae</taxon>
        <taxon>Autumnicola</taxon>
    </lineage>
</organism>
<dbReference type="RefSeq" id="WP_311485674.1">
    <property type="nucleotide sequence ID" value="NZ_JAVRHP010000133.1"/>
</dbReference>
<keyword evidence="12" id="KW-0812">Transmembrane</keyword>
<name>A0ABU3CYX1_9FLAO</name>